<dbReference type="CDD" id="cd00777">
    <property type="entry name" value="AspRS_core"/>
    <property type="match status" value="1"/>
</dbReference>
<comment type="subunit">
    <text evidence="7">Homodimer.</text>
</comment>
<evidence type="ECO:0000256" key="1">
    <source>
        <dbReference type="ARBA" id="ARBA00006303"/>
    </source>
</evidence>
<evidence type="ECO:0000256" key="6">
    <source>
        <dbReference type="ARBA" id="ARBA00023146"/>
    </source>
</evidence>
<dbReference type="Gene3D" id="3.30.1360.30">
    <property type="entry name" value="GAD-like domain"/>
    <property type="match status" value="1"/>
</dbReference>
<dbReference type="InterPro" id="IPR004524">
    <property type="entry name" value="Asp-tRNA-ligase_1"/>
</dbReference>
<dbReference type="Proteomes" id="UP000053577">
    <property type="component" value="Unassembled WGS sequence"/>
</dbReference>
<dbReference type="PATRIC" id="fig|61435.5.peg.148"/>
<feature type="binding site" evidence="7">
    <location>
        <position position="229"/>
    </location>
    <ligand>
        <name>ATP</name>
        <dbReference type="ChEBI" id="CHEBI:30616"/>
    </ligand>
</feature>
<dbReference type="EMBL" id="JGYD01000010">
    <property type="protein sequence ID" value="KSV18529.1"/>
    <property type="molecule type" value="Genomic_DNA"/>
</dbReference>
<feature type="binding site" evidence="7">
    <location>
        <position position="220"/>
    </location>
    <ligand>
        <name>L-aspartate</name>
        <dbReference type="ChEBI" id="CHEBI:29991"/>
    </ligand>
</feature>
<feature type="domain" description="Aminoacyl-transfer RNA synthetases class-II family profile" evidence="8">
    <location>
        <begin position="143"/>
        <end position="563"/>
    </location>
</feature>
<dbReference type="InterPro" id="IPR004115">
    <property type="entry name" value="GAD-like_sf"/>
</dbReference>
<evidence type="ECO:0000259" key="8">
    <source>
        <dbReference type="PROSITE" id="PS50862"/>
    </source>
</evidence>
<reference evidence="9 10" key="1">
    <citation type="journal article" date="2015" name="Sci. Rep.">
        <title>A comparative genomics and reductive dehalogenase gene transcription study of two chloroethene-respiring bacteria, Dehalococcoides mccartyi strains MB and 11a.</title>
        <authorList>
            <person name="Low A."/>
            <person name="Shen Z."/>
            <person name="Cheng D."/>
            <person name="Rogers M.J."/>
            <person name="Lee P.K."/>
            <person name="He J."/>
        </authorList>
    </citation>
    <scope>NUCLEOTIDE SEQUENCE [LARGE SCALE GENOMIC DNA]</scope>
    <source>
        <strain evidence="9 10">MB</strain>
    </source>
</reference>
<dbReference type="InterPro" id="IPR006195">
    <property type="entry name" value="aa-tRNA-synth_II"/>
</dbReference>
<evidence type="ECO:0000256" key="7">
    <source>
        <dbReference type="HAMAP-Rule" id="MF_00044"/>
    </source>
</evidence>
<feature type="site" description="Important for tRNA non-discrimination" evidence="7">
    <location>
        <position position="30"/>
    </location>
</feature>
<dbReference type="CDD" id="cd04317">
    <property type="entry name" value="EcAspRS_like_N"/>
    <property type="match status" value="1"/>
</dbReference>
<dbReference type="AlphaFoldDB" id="A0A0V8M4R7"/>
<dbReference type="GO" id="GO:0004815">
    <property type="term" value="F:aspartate-tRNA ligase activity"/>
    <property type="evidence" value="ECO:0007669"/>
    <property type="project" value="UniProtKB-UniRule"/>
</dbReference>
<sequence length="598" mass="66872">MLKTHSCALTQENIGTEVTLAGWVHRRRDHGGVIFIDLRDREGIVQVVFNPEQSAACLDIGKELRSEYVLQVKGTVSHRPAGTENSRMPSGLVEVVAEGAKILNTAKTPPFYINEEVEVDESLRLKYRYLDIRRQGMKNNLIIRHKTVSFMRQFLNDRGFIEIETPILIKSTPEGARDYLVPSRLFPGQFFALPQSPQQLKQLLMVAGMEKYYQVARCFRDEDLRADRQPEFTQLDMEMSFVDENDMMQLMEDLFTGLVASVRPDMKYNKKFPRISFADAMEKYGCDKPDLRFGMELADITDIGASSAFGVFKNVAAQSGVIKAISASGCGGYNKSQQEELINLAKKYGAAGLVPISLGAESGELKDLTMEMVKSVAAKYLTLEEIKTIAERSGAKPGDLILIVAGARKMVNSVLGEMRNHLAAKLGLCDKNELSFAFVVDFPLFQWDEEGKRWDSVHHPFTAPLESDLPLMDTDPARVGSRAYDVVCNGYEIAGGSIRIHQADLQRKVFHLLGYNDEQIDERFGHLLEAFEFGAPPHGGVAPGIDRFVMLLAGETSIREVIPFPKNQAAQDLLFGAPSVVDDKQIRDLHIRIQTEKE</sequence>
<feature type="binding site" evidence="7">
    <location>
        <begin position="544"/>
        <end position="547"/>
    </location>
    <ligand>
        <name>ATP</name>
        <dbReference type="ChEBI" id="CHEBI:30616"/>
    </ligand>
</feature>
<dbReference type="SUPFAM" id="SSF55261">
    <property type="entry name" value="GAD domain-like"/>
    <property type="match status" value="1"/>
</dbReference>
<dbReference type="PANTHER" id="PTHR22594:SF5">
    <property type="entry name" value="ASPARTATE--TRNA LIGASE, MITOCHONDRIAL"/>
    <property type="match status" value="1"/>
</dbReference>
<name>A0A0V8M4R7_9CHLR</name>
<evidence type="ECO:0000313" key="10">
    <source>
        <dbReference type="Proteomes" id="UP000053577"/>
    </source>
</evidence>
<dbReference type="Gene3D" id="3.30.930.10">
    <property type="entry name" value="Bira Bifunctional Protein, Domain 2"/>
    <property type="match status" value="1"/>
</dbReference>
<comment type="caution">
    <text evidence="9">The sequence shown here is derived from an EMBL/GenBank/DDBJ whole genome shotgun (WGS) entry which is preliminary data.</text>
</comment>
<dbReference type="InterPro" id="IPR045864">
    <property type="entry name" value="aa-tRNA-synth_II/BPL/LPL"/>
</dbReference>
<dbReference type="InterPro" id="IPR004364">
    <property type="entry name" value="Aa-tRNA-synt_II"/>
</dbReference>
<dbReference type="PROSITE" id="PS50862">
    <property type="entry name" value="AA_TRNA_LIGASE_II"/>
    <property type="match status" value="1"/>
</dbReference>
<feature type="binding site" evidence="7">
    <location>
        <position position="492"/>
    </location>
    <ligand>
        <name>ATP</name>
        <dbReference type="ChEBI" id="CHEBI:30616"/>
    </ligand>
</feature>
<dbReference type="Pfam" id="PF00152">
    <property type="entry name" value="tRNA-synt_2"/>
    <property type="match status" value="1"/>
</dbReference>
<keyword evidence="7" id="KW-0963">Cytoplasm</keyword>
<dbReference type="InterPro" id="IPR002312">
    <property type="entry name" value="Asp/Asn-tRNA-synth_IIb"/>
</dbReference>
<dbReference type="EC" id="6.1.1.23" evidence="7"/>
<evidence type="ECO:0000256" key="2">
    <source>
        <dbReference type="ARBA" id="ARBA00022598"/>
    </source>
</evidence>
<dbReference type="HAMAP" id="MF_00044">
    <property type="entry name" value="Asp_tRNA_synth_type1"/>
    <property type="match status" value="1"/>
</dbReference>
<dbReference type="GO" id="GO:0005524">
    <property type="term" value="F:ATP binding"/>
    <property type="evidence" value="ECO:0007669"/>
    <property type="project" value="UniProtKB-UniRule"/>
</dbReference>
<comment type="subcellular location">
    <subcellularLocation>
        <location evidence="7">Cytoplasm</location>
    </subcellularLocation>
</comment>
<feature type="binding site" evidence="7">
    <location>
        <position position="458"/>
    </location>
    <ligand>
        <name>L-aspartate</name>
        <dbReference type="ChEBI" id="CHEBI:29991"/>
    </ligand>
</feature>
<evidence type="ECO:0000256" key="5">
    <source>
        <dbReference type="ARBA" id="ARBA00022917"/>
    </source>
</evidence>
<comment type="catalytic activity">
    <reaction evidence="7">
        <text>tRNA(Asx) + L-aspartate + ATP = L-aspartyl-tRNA(Asx) + AMP + diphosphate</text>
        <dbReference type="Rhea" id="RHEA:18349"/>
        <dbReference type="Rhea" id="RHEA-COMP:9710"/>
        <dbReference type="Rhea" id="RHEA-COMP:9711"/>
        <dbReference type="ChEBI" id="CHEBI:29991"/>
        <dbReference type="ChEBI" id="CHEBI:30616"/>
        <dbReference type="ChEBI" id="CHEBI:33019"/>
        <dbReference type="ChEBI" id="CHEBI:78442"/>
        <dbReference type="ChEBI" id="CHEBI:78516"/>
        <dbReference type="ChEBI" id="CHEBI:456215"/>
        <dbReference type="EC" id="6.1.1.23"/>
    </reaction>
</comment>
<feature type="binding site" evidence="7">
    <location>
        <position position="499"/>
    </location>
    <ligand>
        <name>L-aspartate</name>
        <dbReference type="ChEBI" id="CHEBI:29991"/>
    </ligand>
</feature>
<dbReference type="GO" id="GO:0003676">
    <property type="term" value="F:nucleic acid binding"/>
    <property type="evidence" value="ECO:0007669"/>
    <property type="project" value="InterPro"/>
</dbReference>
<dbReference type="PANTHER" id="PTHR22594">
    <property type="entry name" value="ASPARTYL/LYSYL-TRNA SYNTHETASE"/>
    <property type="match status" value="1"/>
</dbReference>
<dbReference type="GO" id="GO:0005737">
    <property type="term" value="C:cytoplasm"/>
    <property type="evidence" value="ECO:0007669"/>
    <property type="project" value="UniProtKB-SubCell"/>
</dbReference>
<dbReference type="InterPro" id="IPR029351">
    <property type="entry name" value="GAD_dom"/>
</dbReference>
<dbReference type="eggNOG" id="COG0173">
    <property type="taxonomic scope" value="Bacteria"/>
</dbReference>
<dbReference type="RefSeq" id="WP_058292065.1">
    <property type="nucleotide sequence ID" value="NZ_JGYD01000010.1"/>
</dbReference>
<evidence type="ECO:0000256" key="4">
    <source>
        <dbReference type="ARBA" id="ARBA00022840"/>
    </source>
</evidence>
<comment type="function">
    <text evidence="7">Aspartyl-tRNA synthetase with relaxed tRNA specificity since it is able to aspartylate not only its cognate tRNA(Asp) but also tRNA(Asn). Reaction proceeds in two steps: L-aspartate is first activated by ATP to form Asp-AMP and then transferred to the acceptor end of tRNA(Asp/Asn).</text>
</comment>
<dbReference type="GO" id="GO:0050560">
    <property type="term" value="F:aspartate-tRNA(Asn) ligase activity"/>
    <property type="evidence" value="ECO:0007669"/>
    <property type="project" value="UniProtKB-EC"/>
</dbReference>
<dbReference type="GO" id="GO:0006422">
    <property type="term" value="P:aspartyl-tRNA aminoacylation"/>
    <property type="evidence" value="ECO:0007669"/>
    <property type="project" value="UniProtKB-UniRule"/>
</dbReference>
<feature type="binding site" evidence="7">
    <location>
        <begin position="220"/>
        <end position="222"/>
    </location>
    <ligand>
        <name>ATP</name>
        <dbReference type="ChEBI" id="CHEBI:30616"/>
    </ligand>
</feature>
<feature type="site" description="Important for tRNA non-discrimination" evidence="7">
    <location>
        <position position="82"/>
    </location>
</feature>
<comment type="similarity">
    <text evidence="1 7">Belongs to the class-II aminoacyl-tRNA synthetase family. Type 1 subfamily.</text>
</comment>
<dbReference type="SUPFAM" id="SSF55681">
    <property type="entry name" value="Class II aaRS and biotin synthetases"/>
    <property type="match status" value="1"/>
</dbReference>
<dbReference type="SUPFAM" id="SSF50249">
    <property type="entry name" value="Nucleic acid-binding proteins"/>
    <property type="match status" value="1"/>
</dbReference>
<dbReference type="Pfam" id="PF01336">
    <property type="entry name" value="tRNA_anti-codon"/>
    <property type="match status" value="1"/>
</dbReference>
<keyword evidence="2 7" id="KW-0436">Ligase</keyword>
<gene>
    <name evidence="7" type="primary">aspS</name>
    <name evidence="9" type="ORF">DA01_00715</name>
</gene>
<keyword evidence="6 7" id="KW-0030">Aminoacyl-tRNA synthetase</keyword>
<keyword evidence="4 7" id="KW-0067">ATP-binding</keyword>
<dbReference type="InterPro" id="IPR047089">
    <property type="entry name" value="Asp-tRNA-ligase_1_N"/>
</dbReference>
<keyword evidence="5 7" id="KW-0648">Protein biosynthesis</keyword>
<organism evidence="9 10">
    <name type="scientific">Dehalococcoides mccartyi</name>
    <dbReference type="NCBI Taxonomy" id="61435"/>
    <lineage>
        <taxon>Bacteria</taxon>
        <taxon>Bacillati</taxon>
        <taxon>Chloroflexota</taxon>
        <taxon>Dehalococcoidia</taxon>
        <taxon>Dehalococcoidales</taxon>
        <taxon>Dehalococcoidaceae</taxon>
        <taxon>Dehalococcoides</taxon>
    </lineage>
</organism>
<evidence type="ECO:0000313" key="9">
    <source>
        <dbReference type="EMBL" id="KSV18529.1"/>
    </source>
</evidence>
<dbReference type="Gene3D" id="2.40.50.140">
    <property type="entry name" value="Nucleic acid-binding proteins"/>
    <property type="match status" value="1"/>
</dbReference>
<dbReference type="Pfam" id="PF02938">
    <property type="entry name" value="GAD"/>
    <property type="match status" value="1"/>
</dbReference>
<accession>A0A0V8M4R7</accession>
<dbReference type="OrthoDB" id="9802326at2"/>
<dbReference type="NCBIfam" id="TIGR00459">
    <property type="entry name" value="aspS_bact"/>
    <property type="match status" value="1"/>
</dbReference>
<protein>
    <recommendedName>
        <fullName evidence="7">Aspartate--tRNA(Asp/Asn) ligase</fullName>
        <ecNumber evidence="7">6.1.1.23</ecNumber>
    </recommendedName>
    <alternativeName>
        <fullName evidence="7">Aspartyl-tRNA synthetase</fullName>
        <shortName evidence="7">AspRS</shortName>
    </alternativeName>
    <alternativeName>
        <fullName evidence="7">Non-discriminating aspartyl-tRNA synthetase</fullName>
        <shortName evidence="7">ND-AspRS</shortName>
    </alternativeName>
</protein>
<dbReference type="NCBIfam" id="NF001750">
    <property type="entry name" value="PRK00476.1"/>
    <property type="match status" value="1"/>
</dbReference>
<dbReference type="InterPro" id="IPR004365">
    <property type="entry name" value="NA-bd_OB_tRNA"/>
</dbReference>
<dbReference type="PRINTS" id="PR01042">
    <property type="entry name" value="TRNASYNTHASP"/>
</dbReference>
<proteinExistence type="inferred from homology"/>
<dbReference type="InterPro" id="IPR047090">
    <property type="entry name" value="AspRS_core"/>
</dbReference>
<evidence type="ECO:0000256" key="3">
    <source>
        <dbReference type="ARBA" id="ARBA00022741"/>
    </source>
</evidence>
<feature type="region of interest" description="Aspartate" evidence="7">
    <location>
        <begin position="198"/>
        <end position="201"/>
    </location>
</feature>
<keyword evidence="3 7" id="KW-0547">Nucleotide-binding</keyword>
<dbReference type="InterPro" id="IPR012340">
    <property type="entry name" value="NA-bd_OB-fold"/>
</dbReference>
<feature type="binding site" evidence="7">
    <location>
        <position position="174"/>
    </location>
    <ligand>
        <name>L-aspartate</name>
        <dbReference type="ChEBI" id="CHEBI:29991"/>
    </ligand>
</feature>